<sequence>MTPRKHPYIFRFTYLHRNGAWIVLDTLSGEAAGKYRSEGEAINAALAATAWTSTPDARFDCRVLELL</sequence>
<dbReference type="RefSeq" id="WP_198875766.1">
    <property type="nucleotide sequence ID" value="NZ_JAEKMH010000001.1"/>
</dbReference>
<evidence type="ECO:0000313" key="2">
    <source>
        <dbReference type="Proteomes" id="UP000602124"/>
    </source>
</evidence>
<protein>
    <submittedName>
        <fullName evidence="1">Uncharacterized protein</fullName>
    </submittedName>
</protein>
<comment type="caution">
    <text evidence="1">The sequence shown here is derived from an EMBL/GenBank/DDBJ whole genome shotgun (WGS) entry which is preliminary data.</text>
</comment>
<keyword evidence="2" id="KW-1185">Reference proteome</keyword>
<proteinExistence type="predicted"/>
<evidence type="ECO:0000313" key="1">
    <source>
        <dbReference type="EMBL" id="MBJ3784028.1"/>
    </source>
</evidence>
<dbReference type="EMBL" id="JAEKMH010000001">
    <property type="protein sequence ID" value="MBJ3784028.1"/>
    <property type="molecule type" value="Genomic_DNA"/>
</dbReference>
<reference evidence="1" key="1">
    <citation type="submission" date="2020-12" db="EMBL/GenBank/DDBJ databases">
        <title>Devosia sp. MSA67 isolated from Mo River.</title>
        <authorList>
            <person name="Ma F."/>
            <person name="Zi Z."/>
        </authorList>
    </citation>
    <scope>NUCLEOTIDE SEQUENCE</scope>
    <source>
        <strain evidence="1">MSA67</strain>
    </source>
</reference>
<organism evidence="1 2">
    <name type="scientific">Devosia sediminis</name>
    <dbReference type="NCBI Taxonomy" id="2798801"/>
    <lineage>
        <taxon>Bacteria</taxon>
        <taxon>Pseudomonadati</taxon>
        <taxon>Pseudomonadota</taxon>
        <taxon>Alphaproteobacteria</taxon>
        <taxon>Hyphomicrobiales</taxon>
        <taxon>Devosiaceae</taxon>
        <taxon>Devosia</taxon>
    </lineage>
</organism>
<dbReference type="Proteomes" id="UP000602124">
    <property type="component" value="Unassembled WGS sequence"/>
</dbReference>
<accession>A0A934INN6</accession>
<name>A0A934INN6_9HYPH</name>
<gene>
    <name evidence="1" type="ORF">JEQ47_04765</name>
</gene>
<dbReference type="AlphaFoldDB" id="A0A934INN6"/>